<dbReference type="EMBL" id="FN648380">
    <property type="protein sequence ID" value="CBJ30612.1"/>
    <property type="molecule type" value="Genomic_DNA"/>
</dbReference>
<dbReference type="AlphaFoldDB" id="D7FQL7"/>
<reference evidence="2 3" key="1">
    <citation type="journal article" date="2010" name="Nature">
        <title>The Ectocarpus genome and the independent evolution of multicellularity in brown algae.</title>
        <authorList>
            <person name="Cock J.M."/>
            <person name="Sterck L."/>
            <person name="Rouze P."/>
            <person name="Scornet D."/>
            <person name="Allen A.E."/>
            <person name="Amoutzias G."/>
            <person name="Anthouard V."/>
            <person name="Artiguenave F."/>
            <person name="Aury J.M."/>
            <person name="Badger J.H."/>
            <person name="Beszteri B."/>
            <person name="Billiau K."/>
            <person name="Bonnet E."/>
            <person name="Bothwell J.H."/>
            <person name="Bowler C."/>
            <person name="Boyen C."/>
            <person name="Brownlee C."/>
            <person name="Carrano C.J."/>
            <person name="Charrier B."/>
            <person name="Cho G.Y."/>
            <person name="Coelho S.M."/>
            <person name="Collen J."/>
            <person name="Corre E."/>
            <person name="Da Silva C."/>
            <person name="Delage L."/>
            <person name="Delaroque N."/>
            <person name="Dittami S.M."/>
            <person name="Doulbeau S."/>
            <person name="Elias M."/>
            <person name="Farnham G."/>
            <person name="Gachon C.M."/>
            <person name="Gschloessl B."/>
            <person name="Heesch S."/>
            <person name="Jabbari K."/>
            <person name="Jubin C."/>
            <person name="Kawai H."/>
            <person name="Kimura K."/>
            <person name="Kloareg B."/>
            <person name="Kupper F.C."/>
            <person name="Lang D."/>
            <person name="Le Bail A."/>
            <person name="Leblanc C."/>
            <person name="Lerouge P."/>
            <person name="Lohr M."/>
            <person name="Lopez P.J."/>
            <person name="Martens C."/>
            <person name="Maumus F."/>
            <person name="Michel G."/>
            <person name="Miranda-Saavedra D."/>
            <person name="Morales J."/>
            <person name="Moreau H."/>
            <person name="Motomura T."/>
            <person name="Nagasato C."/>
            <person name="Napoli C.A."/>
            <person name="Nelson D.R."/>
            <person name="Nyvall-Collen P."/>
            <person name="Peters A.F."/>
            <person name="Pommier C."/>
            <person name="Potin P."/>
            <person name="Poulain J."/>
            <person name="Quesneville H."/>
            <person name="Read B."/>
            <person name="Rensing S.A."/>
            <person name="Ritter A."/>
            <person name="Rousvoal S."/>
            <person name="Samanta M."/>
            <person name="Samson G."/>
            <person name="Schroeder D.C."/>
            <person name="Segurens B."/>
            <person name="Strittmatter M."/>
            <person name="Tonon T."/>
            <person name="Tregear J.W."/>
            <person name="Valentin K."/>
            <person name="von Dassow P."/>
            <person name="Yamagishi T."/>
            <person name="Van de Peer Y."/>
            <person name="Wincker P."/>
        </authorList>
    </citation>
    <scope>NUCLEOTIDE SEQUENCE [LARGE SCALE GENOMIC DNA]</scope>
    <source>
        <strain evidence="3">Ec32 / CCAP1310/4</strain>
    </source>
</reference>
<evidence type="ECO:0000313" key="2">
    <source>
        <dbReference type="EMBL" id="CBJ30612.1"/>
    </source>
</evidence>
<feature type="region of interest" description="Disordered" evidence="1">
    <location>
        <begin position="266"/>
        <end position="297"/>
    </location>
</feature>
<gene>
    <name evidence="2" type="ORF">Esi_0203_0056</name>
</gene>
<dbReference type="EMBL" id="FN649727">
    <property type="protein sequence ID" value="CBJ30612.1"/>
    <property type="molecule type" value="Genomic_DNA"/>
</dbReference>
<dbReference type="InParanoid" id="D7FQL7"/>
<feature type="compositionally biased region" description="Basic and acidic residues" evidence="1">
    <location>
        <begin position="370"/>
        <end position="386"/>
    </location>
</feature>
<evidence type="ECO:0000313" key="3">
    <source>
        <dbReference type="Proteomes" id="UP000002630"/>
    </source>
</evidence>
<accession>D7FQL7</accession>
<keyword evidence="3" id="KW-1185">Reference proteome</keyword>
<feature type="compositionally biased region" description="Low complexity" evidence="1">
    <location>
        <begin position="415"/>
        <end position="433"/>
    </location>
</feature>
<name>D7FQL7_ECTSI</name>
<proteinExistence type="predicted"/>
<feature type="region of interest" description="Disordered" evidence="1">
    <location>
        <begin position="361"/>
        <end position="450"/>
    </location>
</feature>
<sequence length="450" mass="49159">MTSLVARRIAELEASSSEHPTTSPPQPPQPLSPRTKNSAPYHRGRLEIKPTSISSDEAEGDLAPLPYHYNPVSDDDQTTGEDRGEYDREQIPWQSFVVARKTLATTSLVHQQNQAEPEGADIHAGGYYARPKKGPPQSIAHRDAGSNVAAAVFTASVRQQQEKARMATKITQLEAALVASQGRVAQLVSSSAIAAENASRRRREKEAAIDKERAFHRRVSQLEDALAQAEKRASWLHGELKVVWACGIQRVNELEYELEVTRRQQAHASTGYGPEETDSATENGSAAPFGGNFRDASPHHEAVEPVEYGNGLDKMMDDTKQALSDLRTKFYRAIGERNDLKVRCDLLEQQLLNNTTIADADATSFSTGGDAHRKNAWHKGDDDGQRQARHGGRQAVKDTSTRSGSNSRTRRRSASRSTDSSVGTTTGSSATVAPEDAPVTTASARLPTWF</sequence>
<evidence type="ECO:0000256" key="1">
    <source>
        <dbReference type="SAM" id="MobiDB-lite"/>
    </source>
</evidence>
<protein>
    <submittedName>
        <fullName evidence="2">Uncharacterized protein</fullName>
    </submittedName>
</protein>
<organism evidence="2 3">
    <name type="scientific">Ectocarpus siliculosus</name>
    <name type="common">Brown alga</name>
    <name type="synonym">Conferva siliculosa</name>
    <dbReference type="NCBI Taxonomy" id="2880"/>
    <lineage>
        <taxon>Eukaryota</taxon>
        <taxon>Sar</taxon>
        <taxon>Stramenopiles</taxon>
        <taxon>Ochrophyta</taxon>
        <taxon>PX clade</taxon>
        <taxon>Phaeophyceae</taxon>
        <taxon>Ectocarpales</taxon>
        <taxon>Ectocarpaceae</taxon>
        <taxon>Ectocarpus</taxon>
    </lineage>
</organism>
<feature type="compositionally biased region" description="Pro residues" evidence="1">
    <location>
        <begin position="22"/>
        <end position="31"/>
    </location>
</feature>
<dbReference type="Proteomes" id="UP000002630">
    <property type="component" value="Linkage Group LG02"/>
</dbReference>
<feature type="region of interest" description="Disordered" evidence="1">
    <location>
        <begin position="1"/>
        <end position="85"/>
    </location>
</feature>